<name>A0ABY0GXL7_9PEZI</name>
<organism evidence="1 2">
    <name type="scientific">Monosporascus cannonballus</name>
    <dbReference type="NCBI Taxonomy" id="155416"/>
    <lineage>
        <taxon>Eukaryota</taxon>
        <taxon>Fungi</taxon>
        <taxon>Dikarya</taxon>
        <taxon>Ascomycota</taxon>
        <taxon>Pezizomycotina</taxon>
        <taxon>Sordariomycetes</taxon>
        <taxon>Xylariomycetidae</taxon>
        <taxon>Xylariales</taxon>
        <taxon>Xylariales incertae sedis</taxon>
        <taxon>Monosporascus</taxon>
    </lineage>
</organism>
<comment type="caution">
    <text evidence="1">The sequence shown here is derived from an EMBL/GenBank/DDBJ whole genome shotgun (WGS) entry which is preliminary data.</text>
</comment>
<evidence type="ECO:0000313" key="1">
    <source>
        <dbReference type="EMBL" id="RYO76949.1"/>
    </source>
</evidence>
<dbReference type="EMBL" id="QJNS01000519">
    <property type="protein sequence ID" value="RYO76949.1"/>
    <property type="molecule type" value="Genomic_DNA"/>
</dbReference>
<protein>
    <submittedName>
        <fullName evidence="1">Uncharacterized protein</fullName>
    </submittedName>
</protein>
<sequence>MAAKASQVLDIPELLEAVLLKLDIRTSPAIQRALFFKPVEAVVDAPLRNPLLTELFLPFFDSPNRLRFAFDAFKELAMAREERLGAFKREDASWRRMLVQQPPARELGMWERISGEVGDGHIFRRKRYPRKACAWASSMISWSRANAGSASSGARCPTRLCTVSSAGRDLSARRRRSS</sequence>
<reference evidence="1 2" key="1">
    <citation type="submission" date="2018-06" db="EMBL/GenBank/DDBJ databases">
        <title>Complete Genomes of Monosporascus.</title>
        <authorList>
            <person name="Robinson A.J."/>
            <person name="Natvig D.O."/>
        </authorList>
    </citation>
    <scope>NUCLEOTIDE SEQUENCE [LARGE SCALE GENOMIC DNA]</scope>
    <source>
        <strain evidence="1 2">CBS 609.92</strain>
    </source>
</reference>
<accession>A0ABY0GXL7</accession>
<keyword evidence="2" id="KW-1185">Reference proteome</keyword>
<gene>
    <name evidence="1" type="ORF">DL762_009579</name>
</gene>
<evidence type="ECO:0000313" key="2">
    <source>
        <dbReference type="Proteomes" id="UP000294003"/>
    </source>
</evidence>
<dbReference type="Proteomes" id="UP000294003">
    <property type="component" value="Unassembled WGS sequence"/>
</dbReference>
<proteinExistence type="predicted"/>